<dbReference type="Proteomes" id="UP000034601">
    <property type="component" value="Unassembled WGS sequence"/>
</dbReference>
<dbReference type="EMBL" id="LCAB01000001">
    <property type="protein sequence ID" value="KKR83788.1"/>
    <property type="molecule type" value="Genomic_DNA"/>
</dbReference>
<dbReference type="AlphaFoldDB" id="A0A0G0U3W5"/>
<protein>
    <submittedName>
        <fullName evidence="1">Uncharacterized protein</fullName>
    </submittedName>
</protein>
<evidence type="ECO:0000313" key="2">
    <source>
        <dbReference type="Proteomes" id="UP000034601"/>
    </source>
</evidence>
<gene>
    <name evidence="1" type="ORF">UU29_C0001G0008</name>
</gene>
<name>A0A0G0U3W5_9BACT</name>
<proteinExistence type="predicted"/>
<reference evidence="1 2" key="1">
    <citation type="journal article" date="2015" name="Nature">
        <title>rRNA introns, odd ribosomes, and small enigmatic genomes across a large radiation of phyla.</title>
        <authorList>
            <person name="Brown C.T."/>
            <person name="Hug L.A."/>
            <person name="Thomas B.C."/>
            <person name="Sharon I."/>
            <person name="Castelle C.J."/>
            <person name="Singh A."/>
            <person name="Wilkins M.J."/>
            <person name="Williams K.H."/>
            <person name="Banfield J.F."/>
        </authorList>
    </citation>
    <scope>NUCLEOTIDE SEQUENCE [LARGE SCALE GENOMIC DNA]</scope>
</reference>
<organism evidence="1 2">
    <name type="scientific">Candidatus Daviesbacteria bacterium GW2011_GWA2_40_9</name>
    <dbReference type="NCBI Taxonomy" id="1618424"/>
    <lineage>
        <taxon>Bacteria</taxon>
        <taxon>Candidatus Daviesiibacteriota</taxon>
    </lineage>
</organism>
<sequence>MTAEGESRREPKITLTLDNSPESRALRRALERRGVPFKMIYASRQVTEVPAWSTRYGTVRGWHAIKLYFLTPEECQLEPDKTPDDL</sequence>
<accession>A0A0G0U3W5</accession>
<evidence type="ECO:0000313" key="1">
    <source>
        <dbReference type="EMBL" id="KKR83788.1"/>
    </source>
</evidence>
<comment type="caution">
    <text evidence="1">The sequence shown here is derived from an EMBL/GenBank/DDBJ whole genome shotgun (WGS) entry which is preliminary data.</text>
</comment>